<name>F2EA04_HORVV</name>
<accession>F2EA04</accession>
<evidence type="ECO:0000256" key="1">
    <source>
        <dbReference type="SAM" id="MobiDB-lite"/>
    </source>
</evidence>
<evidence type="ECO:0000313" key="2">
    <source>
        <dbReference type="EMBL" id="BAK04176.1"/>
    </source>
</evidence>
<dbReference type="AlphaFoldDB" id="F2EA04"/>
<feature type="region of interest" description="Disordered" evidence="1">
    <location>
        <begin position="1"/>
        <end position="26"/>
    </location>
</feature>
<dbReference type="EMBL" id="AK372979">
    <property type="protein sequence ID" value="BAK04176.1"/>
    <property type="molecule type" value="mRNA"/>
</dbReference>
<sequence length="90" mass="9320">MAAPAAAAAGQRSCRSSYPAPFRNTSPSLLSTMVSTAYRSGLGVARSDPPPSRPHGAPMGGRRLHPLNLHPPCCRFVVADPHRGDTATGA</sequence>
<reference evidence="2" key="1">
    <citation type="journal article" date="2011" name="Plant Physiol.">
        <title>Comprehensive sequence analysis of 24,783 barley full-length cDNAs derived from 12 clone libraries.</title>
        <authorList>
            <person name="Matsumoto T."/>
            <person name="Tanaka T."/>
            <person name="Sakai H."/>
            <person name="Amano N."/>
            <person name="Kanamori H."/>
            <person name="Kurita K."/>
            <person name="Kikuta A."/>
            <person name="Kamiya K."/>
            <person name="Yamamoto M."/>
            <person name="Ikawa H."/>
            <person name="Fujii N."/>
            <person name="Hori K."/>
            <person name="Itoh T."/>
            <person name="Sato K."/>
        </authorList>
    </citation>
    <scope>NUCLEOTIDE SEQUENCE</scope>
</reference>
<feature type="region of interest" description="Disordered" evidence="1">
    <location>
        <begin position="41"/>
        <end position="64"/>
    </location>
</feature>
<organism evidence="2">
    <name type="scientific">Hordeum vulgare subsp. vulgare</name>
    <name type="common">Domesticated barley</name>
    <dbReference type="NCBI Taxonomy" id="112509"/>
    <lineage>
        <taxon>Eukaryota</taxon>
        <taxon>Viridiplantae</taxon>
        <taxon>Streptophyta</taxon>
        <taxon>Embryophyta</taxon>
        <taxon>Tracheophyta</taxon>
        <taxon>Spermatophyta</taxon>
        <taxon>Magnoliopsida</taxon>
        <taxon>Liliopsida</taxon>
        <taxon>Poales</taxon>
        <taxon>Poaceae</taxon>
        <taxon>BOP clade</taxon>
        <taxon>Pooideae</taxon>
        <taxon>Triticodae</taxon>
        <taxon>Triticeae</taxon>
        <taxon>Hordeinae</taxon>
        <taxon>Hordeum</taxon>
    </lineage>
</organism>
<proteinExistence type="evidence at transcript level"/>
<protein>
    <submittedName>
        <fullName evidence="2">Predicted protein</fullName>
    </submittedName>
</protein>